<evidence type="ECO:0000256" key="8">
    <source>
        <dbReference type="ARBA" id="ARBA00023065"/>
    </source>
</evidence>
<feature type="transmembrane region" description="Helical" evidence="11">
    <location>
        <begin position="315"/>
        <end position="339"/>
    </location>
</feature>
<feature type="transmembrane region" description="Helical" evidence="11">
    <location>
        <begin position="384"/>
        <end position="404"/>
    </location>
</feature>
<protein>
    <recommendedName>
        <fullName evidence="11">Na(+)/H(+) antiporter NhaA</fullName>
    </recommendedName>
    <alternativeName>
        <fullName evidence="11">Sodium/proton antiporter NhaA</fullName>
    </alternativeName>
</protein>
<evidence type="ECO:0000256" key="9">
    <source>
        <dbReference type="ARBA" id="ARBA00023136"/>
    </source>
</evidence>
<evidence type="ECO:0000256" key="6">
    <source>
        <dbReference type="ARBA" id="ARBA00022989"/>
    </source>
</evidence>
<evidence type="ECO:0000313" key="12">
    <source>
        <dbReference type="EMBL" id="GIH95687.1"/>
    </source>
</evidence>
<dbReference type="RefSeq" id="WP_204067772.1">
    <property type="nucleotide sequence ID" value="NZ_BOOJ01000055.1"/>
</dbReference>
<name>A0A8J3WPG9_9ACTN</name>
<feature type="transmembrane region" description="Helical" evidence="11">
    <location>
        <begin position="112"/>
        <end position="133"/>
    </location>
</feature>
<dbReference type="GO" id="GO:0005886">
    <property type="term" value="C:plasma membrane"/>
    <property type="evidence" value="ECO:0007669"/>
    <property type="project" value="UniProtKB-SubCell"/>
</dbReference>
<proteinExistence type="inferred from homology"/>
<dbReference type="PANTHER" id="PTHR30341">
    <property type="entry name" value="SODIUM ION/PROTON ANTIPORTER NHAA-RELATED"/>
    <property type="match status" value="1"/>
</dbReference>
<feature type="transmembrane region" description="Helical" evidence="11">
    <location>
        <begin position="145"/>
        <end position="166"/>
    </location>
</feature>
<keyword evidence="8 11" id="KW-0406">Ion transport</keyword>
<evidence type="ECO:0000256" key="2">
    <source>
        <dbReference type="ARBA" id="ARBA00022448"/>
    </source>
</evidence>
<comment type="catalytic activity">
    <reaction evidence="11">
        <text>Na(+)(in) + 2 H(+)(out) = Na(+)(out) + 2 H(+)(in)</text>
        <dbReference type="Rhea" id="RHEA:29251"/>
        <dbReference type="ChEBI" id="CHEBI:15378"/>
        <dbReference type="ChEBI" id="CHEBI:29101"/>
    </reaction>
</comment>
<feature type="transmembrane region" description="Helical" evidence="11">
    <location>
        <begin position="33"/>
        <end position="50"/>
    </location>
</feature>
<evidence type="ECO:0000256" key="3">
    <source>
        <dbReference type="ARBA" id="ARBA00022449"/>
    </source>
</evidence>
<dbReference type="HAMAP" id="MF_01844">
    <property type="entry name" value="NhaA"/>
    <property type="match status" value="1"/>
</dbReference>
<dbReference type="NCBIfam" id="TIGR00773">
    <property type="entry name" value="NhaA"/>
    <property type="match status" value="1"/>
</dbReference>
<keyword evidence="7 11" id="KW-0915">Sodium</keyword>
<comment type="subcellular location">
    <subcellularLocation>
        <location evidence="1">Cell inner membrane</location>
        <topology evidence="1">Multi-pass membrane protein</topology>
    </subcellularLocation>
    <subcellularLocation>
        <location evidence="11">Cell membrane</location>
        <topology evidence="11">Multi-pass membrane protein</topology>
    </subcellularLocation>
</comment>
<comment type="caution">
    <text evidence="12">The sequence shown here is derived from an EMBL/GenBank/DDBJ whole genome shotgun (WGS) entry which is preliminary data.</text>
</comment>
<dbReference type="Gene3D" id="1.20.1530.10">
    <property type="entry name" value="Na+/H+ antiporter like domain"/>
    <property type="match status" value="1"/>
</dbReference>
<evidence type="ECO:0000313" key="13">
    <source>
        <dbReference type="Proteomes" id="UP000619788"/>
    </source>
</evidence>
<evidence type="ECO:0000256" key="4">
    <source>
        <dbReference type="ARBA" id="ARBA00022475"/>
    </source>
</evidence>
<dbReference type="GO" id="GO:0015385">
    <property type="term" value="F:sodium:proton antiporter activity"/>
    <property type="evidence" value="ECO:0007669"/>
    <property type="project" value="UniProtKB-UniRule"/>
</dbReference>
<organism evidence="12 13">
    <name type="scientific">Planobispora siamensis</name>
    <dbReference type="NCBI Taxonomy" id="936338"/>
    <lineage>
        <taxon>Bacteria</taxon>
        <taxon>Bacillati</taxon>
        <taxon>Actinomycetota</taxon>
        <taxon>Actinomycetes</taxon>
        <taxon>Streptosporangiales</taxon>
        <taxon>Streptosporangiaceae</taxon>
        <taxon>Planobispora</taxon>
    </lineage>
</organism>
<feature type="transmembrane region" description="Helical" evidence="11">
    <location>
        <begin position="70"/>
        <end position="92"/>
    </location>
</feature>
<dbReference type="InterPro" id="IPR004670">
    <property type="entry name" value="NhaA"/>
</dbReference>
<dbReference type="Pfam" id="PF06965">
    <property type="entry name" value="Na_H_antiport_1"/>
    <property type="match status" value="1"/>
</dbReference>
<keyword evidence="4 11" id="KW-1003">Cell membrane</keyword>
<dbReference type="EMBL" id="BOOJ01000055">
    <property type="protein sequence ID" value="GIH95687.1"/>
    <property type="molecule type" value="Genomic_DNA"/>
</dbReference>
<gene>
    <name evidence="11 12" type="primary">nhaA</name>
    <name evidence="12" type="ORF">Psi01_63170</name>
</gene>
<comment type="similarity">
    <text evidence="11">Belongs to the NhaA Na(+)/H(+) (TC 2.A.33) antiporter family.</text>
</comment>
<keyword evidence="6 11" id="KW-1133">Transmembrane helix</keyword>
<dbReference type="InterPro" id="IPR023171">
    <property type="entry name" value="Na/H_antiporter_dom_sf"/>
</dbReference>
<feature type="transmembrane region" description="Helical" evidence="11">
    <location>
        <begin position="351"/>
        <end position="372"/>
    </location>
</feature>
<evidence type="ECO:0000256" key="7">
    <source>
        <dbReference type="ARBA" id="ARBA00023053"/>
    </source>
</evidence>
<keyword evidence="13" id="KW-1185">Reference proteome</keyword>
<keyword evidence="9 11" id="KW-0472">Membrane</keyword>
<keyword evidence="3 11" id="KW-0050">Antiport</keyword>
<dbReference type="AlphaFoldDB" id="A0A8J3WPG9"/>
<dbReference type="GO" id="GO:0006885">
    <property type="term" value="P:regulation of pH"/>
    <property type="evidence" value="ECO:0007669"/>
    <property type="project" value="UniProtKB-UniRule"/>
</dbReference>
<evidence type="ECO:0000256" key="5">
    <source>
        <dbReference type="ARBA" id="ARBA00022692"/>
    </source>
</evidence>
<dbReference type="Proteomes" id="UP000619788">
    <property type="component" value="Unassembled WGS sequence"/>
</dbReference>
<keyword evidence="5 11" id="KW-0812">Transmembrane</keyword>
<reference evidence="12 13" key="1">
    <citation type="submission" date="2021-01" db="EMBL/GenBank/DDBJ databases">
        <title>Whole genome shotgun sequence of Planobispora siamensis NBRC 107568.</title>
        <authorList>
            <person name="Komaki H."/>
            <person name="Tamura T."/>
        </authorList>
    </citation>
    <scope>NUCLEOTIDE SEQUENCE [LARGE SCALE GENOMIC DNA]</scope>
    <source>
        <strain evidence="12 13">NBRC 107568</strain>
    </source>
</reference>
<feature type="transmembrane region" description="Helical" evidence="11">
    <location>
        <begin position="173"/>
        <end position="193"/>
    </location>
</feature>
<evidence type="ECO:0000256" key="10">
    <source>
        <dbReference type="ARBA" id="ARBA00023201"/>
    </source>
</evidence>
<accession>A0A8J3WPG9</accession>
<feature type="transmembrane region" description="Helical" evidence="11">
    <location>
        <begin position="223"/>
        <end position="239"/>
    </location>
</feature>
<comment type="function">
    <text evidence="11">Na(+)/H(+) antiporter that extrudes sodium in exchange for external protons.</text>
</comment>
<dbReference type="PANTHER" id="PTHR30341:SF0">
    <property type="entry name" value="NA(+)_H(+) ANTIPORTER NHAA"/>
    <property type="match status" value="1"/>
</dbReference>
<sequence>MTSSSTPPRPPALLGRGSWAEASRIADILRKETVGGALLLAGAMAAMIWANSPWADAYEALRAVRFGPEALHLNLSLATWAADGLLAIFFFVAGLELKREFVAGDLRDVRRAAVPIAAALGGVIVPALLYLLIVQGVQGAGRGWAIPTATDIAFALAVLAVVGRFLPTALRTFLLTLAVVDDLVAIVIIALFYTDHLAPVPLLAALVPLAAFTVLVQRRVRSWWLLLPLAVAVWALVHASGVHATVAGVLMGFAVPVLRSEKAGGPEAGPGLAEHFEHRFRPLSAGVAVPVFAFFSAGVSLGGLDGLLGAFGDPVVVGIVAGLVVGKPLGILVATWLTARFTRADLDEDLAWIDMVGLSVLAGIGFTVSLLIGELAFGADRSEYVKVAVLSGSVIAALLAAVILRLRDRAYRRIHEIETADLDNDGVPDVYEKDRSGKAG</sequence>
<evidence type="ECO:0000256" key="11">
    <source>
        <dbReference type="HAMAP-Rule" id="MF_01844"/>
    </source>
</evidence>
<feature type="transmembrane region" description="Helical" evidence="11">
    <location>
        <begin position="199"/>
        <end position="216"/>
    </location>
</feature>
<keyword evidence="10 11" id="KW-0739">Sodium transport</keyword>
<keyword evidence="2 11" id="KW-0813">Transport</keyword>
<evidence type="ECO:0000256" key="1">
    <source>
        <dbReference type="ARBA" id="ARBA00004429"/>
    </source>
</evidence>